<keyword evidence="2" id="KW-0805">Transcription regulation</keyword>
<comment type="subcellular location">
    <subcellularLocation>
        <location evidence="1">Nucleus</location>
    </subcellularLocation>
</comment>
<dbReference type="PROSITE" id="PS50066">
    <property type="entry name" value="MADS_BOX_2"/>
    <property type="match status" value="1"/>
</dbReference>
<evidence type="ECO:0000313" key="9">
    <source>
        <dbReference type="Proteomes" id="UP001558713"/>
    </source>
</evidence>
<dbReference type="AlphaFoldDB" id="A0ABD1B832"/>
<accession>A0ABD1B832</accession>
<comment type="caution">
    <text evidence="8">The sequence shown here is derived from an EMBL/GenBank/DDBJ whole genome shotgun (WGS) entry which is preliminary data.</text>
</comment>
<dbReference type="SUPFAM" id="SSF55455">
    <property type="entry name" value="SRF-like"/>
    <property type="match status" value="1"/>
</dbReference>
<keyword evidence="4" id="KW-0804">Transcription</keyword>
<dbReference type="InterPro" id="IPR036879">
    <property type="entry name" value="TF_MADSbox_sf"/>
</dbReference>
<keyword evidence="6" id="KW-0175">Coiled coil</keyword>
<keyword evidence="5" id="KW-0539">Nucleus</keyword>
<dbReference type="CDD" id="cd00120">
    <property type="entry name" value="MADS"/>
    <property type="match status" value="1"/>
</dbReference>
<protein>
    <submittedName>
        <fullName evidence="8">Agamous-like MADS-box protein AGL75</fullName>
    </submittedName>
</protein>
<dbReference type="GO" id="GO:0005634">
    <property type="term" value="C:nucleus"/>
    <property type="evidence" value="ECO:0007669"/>
    <property type="project" value="UniProtKB-SubCell"/>
</dbReference>
<evidence type="ECO:0000313" key="8">
    <source>
        <dbReference type="EMBL" id="KAL1214718.1"/>
    </source>
</evidence>
<dbReference type="Proteomes" id="UP001558713">
    <property type="component" value="Unassembled WGS sequence"/>
</dbReference>
<dbReference type="SMART" id="SM00432">
    <property type="entry name" value="MADS"/>
    <property type="match status" value="1"/>
</dbReference>
<name>A0ABD1B832_CARAN</name>
<gene>
    <name evidence="8" type="ORF">V5N11_033051</name>
</gene>
<dbReference type="GO" id="GO:0003677">
    <property type="term" value="F:DNA binding"/>
    <property type="evidence" value="ECO:0007669"/>
    <property type="project" value="UniProtKB-KW"/>
</dbReference>
<evidence type="ECO:0000256" key="6">
    <source>
        <dbReference type="SAM" id="Coils"/>
    </source>
</evidence>
<organism evidence="8 9">
    <name type="scientific">Cardamine amara subsp. amara</name>
    <dbReference type="NCBI Taxonomy" id="228776"/>
    <lineage>
        <taxon>Eukaryota</taxon>
        <taxon>Viridiplantae</taxon>
        <taxon>Streptophyta</taxon>
        <taxon>Embryophyta</taxon>
        <taxon>Tracheophyta</taxon>
        <taxon>Spermatophyta</taxon>
        <taxon>Magnoliopsida</taxon>
        <taxon>eudicotyledons</taxon>
        <taxon>Gunneridae</taxon>
        <taxon>Pentapetalae</taxon>
        <taxon>rosids</taxon>
        <taxon>malvids</taxon>
        <taxon>Brassicales</taxon>
        <taxon>Brassicaceae</taxon>
        <taxon>Cardamineae</taxon>
        <taxon>Cardamine</taxon>
    </lineage>
</organism>
<dbReference type="InterPro" id="IPR002100">
    <property type="entry name" value="TF_MADSbox"/>
</dbReference>
<evidence type="ECO:0000256" key="3">
    <source>
        <dbReference type="ARBA" id="ARBA00023125"/>
    </source>
</evidence>
<evidence type="ECO:0000256" key="4">
    <source>
        <dbReference type="ARBA" id="ARBA00023163"/>
    </source>
</evidence>
<reference evidence="8 9" key="1">
    <citation type="submission" date="2024-04" db="EMBL/GenBank/DDBJ databases">
        <title>Genome assembly C_amara_ONT_v2.</title>
        <authorList>
            <person name="Yant L."/>
            <person name="Moore C."/>
            <person name="Slenker M."/>
        </authorList>
    </citation>
    <scope>NUCLEOTIDE SEQUENCE [LARGE SCALE GENOMIC DNA]</scope>
    <source>
        <tissue evidence="8">Leaf</tissue>
    </source>
</reference>
<proteinExistence type="predicted"/>
<dbReference type="Gene3D" id="3.40.1810.10">
    <property type="entry name" value="Transcription factor, MADS-box"/>
    <property type="match status" value="1"/>
</dbReference>
<feature type="coiled-coil region" evidence="6">
    <location>
        <begin position="79"/>
        <end position="146"/>
    </location>
</feature>
<evidence type="ECO:0000256" key="1">
    <source>
        <dbReference type="ARBA" id="ARBA00004123"/>
    </source>
</evidence>
<evidence type="ECO:0000256" key="2">
    <source>
        <dbReference type="ARBA" id="ARBA00023015"/>
    </source>
</evidence>
<evidence type="ECO:0000256" key="5">
    <source>
        <dbReference type="ARBA" id="ARBA00023242"/>
    </source>
</evidence>
<sequence>MQTSTSSSCNSGTTTSLGNRLNTVFKKANELSILCETEVCVIYYGPDGKLKTWPPEIEKVKDIALRYKIATKRKKSHTLDEFLDKMKYEEREKKSWKKKKNLKYPIFDHYSPHQLSQLIQSLELILSKLQERLRFVEALKQRKTNLVYHHDQTKPALNPSQFSLYMYNHEDSTLSQLPLSAAHSNQLTNYENQLIFRICCGQNMLCMDKNMLCMDKITNTNYQYSQPYSALLSVQEPALMQQQELYGCHQNMSNVPLLSYTVPHDLSSNYGDVVGTSFSQDMLSSYDASSSSLPHSSQLLSF</sequence>
<keyword evidence="3" id="KW-0238">DNA-binding</keyword>
<keyword evidence="9" id="KW-1185">Reference proteome</keyword>
<feature type="domain" description="MADS-box" evidence="7">
    <location>
        <begin position="15"/>
        <end position="53"/>
    </location>
</feature>
<dbReference type="Pfam" id="PF00319">
    <property type="entry name" value="SRF-TF"/>
    <property type="match status" value="1"/>
</dbReference>
<dbReference type="EMBL" id="JBANAX010000302">
    <property type="protein sequence ID" value="KAL1214718.1"/>
    <property type="molecule type" value="Genomic_DNA"/>
</dbReference>
<evidence type="ECO:0000259" key="7">
    <source>
        <dbReference type="PROSITE" id="PS50066"/>
    </source>
</evidence>